<protein>
    <submittedName>
        <fullName evidence="1">Uncharacterized protein</fullName>
    </submittedName>
</protein>
<reference evidence="1" key="1">
    <citation type="submission" date="2022-11" db="EMBL/GenBank/DDBJ databases">
        <authorList>
            <person name="Scott C."/>
            <person name="Bruce N."/>
        </authorList>
    </citation>
    <scope>NUCLEOTIDE SEQUENCE</scope>
</reference>
<proteinExistence type="predicted"/>
<dbReference type="Proteomes" id="UP000838763">
    <property type="component" value="Unassembled WGS sequence"/>
</dbReference>
<dbReference type="AlphaFoldDB" id="A0A9P1ME70"/>
<accession>A0A9P1ME70</accession>
<keyword evidence="2" id="KW-1185">Reference proteome</keyword>
<name>A0A9P1ME70_9PEZI</name>
<organism evidence="1 2">
    <name type="scientific">Parascedosporium putredinis</name>
    <dbReference type="NCBI Taxonomy" id="1442378"/>
    <lineage>
        <taxon>Eukaryota</taxon>
        <taxon>Fungi</taxon>
        <taxon>Dikarya</taxon>
        <taxon>Ascomycota</taxon>
        <taxon>Pezizomycotina</taxon>
        <taxon>Sordariomycetes</taxon>
        <taxon>Hypocreomycetidae</taxon>
        <taxon>Microascales</taxon>
        <taxon>Microascaceae</taxon>
        <taxon>Parascedosporium</taxon>
    </lineage>
</organism>
<comment type="caution">
    <text evidence="1">The sequence shown here is derived from an EMBL/GenBank/DDBJ whole genome shotgun (WGS) entry which is preliminary data.</text>
</comment>
<dbReference type="EMBL" id="CALLCH030000017">
    <property type="protein sequence ID" value="CAI4218052.1"/>
    <property type="molecule type" value="Genomic_DNA"/>
</dbReference>
<gene>
    <name evidence="1" type="ORF">PPNO1_LOCUS7648</name>
</gene>
<evidence type="ECO:0000313" key="2">
    <source>
        <dbReference type="Proteomes" id="UP000838763"/>
    </source>
</evidence>
<sequence length="104" mass="11586">MADWVFVLLTSYTFLNSKYQGSLSSLAVAFQPAAPSQIQPYVEFRSTSRFGKDDDQVANFASPFSALDAEKAWMTRRKLQEDVLVHCRNCIGVKVTASISLVAF</sequence>
<evidence type="ECO:0000313" key="1">
    <source>
        <dbReference type="EMBL" id="CAI4218052.1"/>
    </source>
</evidence>